<evidence type="ECO:0000259" key="9">
    <source>
        <dbReference type="Pfam" id="PF14416"/>
    </source>
</evidence>
<keyword evidence="7" id="KW-0472">Membrane</keyword>
<sequence>MKMQRGKLPLSIMGIIICVLAFTGLIFTEDLRAITEEKEKERQKSATRGDDNSIDEDKLSFDPLECSIEKGKWVFNKSKKPFYTDESCPYVDTQVACSRNGRPDSDYLHWEWQLDGCILPRFNAITLLEKLRGKRLMFVGDSLQRGQWQSLVCMVESHIPLDKKSMKRSTLSVFIAKEYNASIEFYWAPFLVQSNSDKQIITDTTKRILRVDSINKHGEHWLGVDILVFNTYVWWMSGHKIKSLWGSFANGEEGYEELDAVTAYRLALKTWANWIDSNLNQSTTRVFFTTASPTHMWSLDWKRKNGIRCYNETKPVRKRGYWGSGSDKSMMEVVSSIVARMKISVTFINITQLSEYRKDGHASVYTETHGEVLTEEEKANPQVYADCIHWCLPGVPDTWNQIFYAYL</sequence>
<organism evidence="10 11">
    <name type="scientific">Apostasia shenzhenica</name>
    <dbReference type="NCBI Taxonomy" id="1088818"/>
    <lineage>
        <taxon>Eukaryota</taxon>
        <taxon>Viridiplantae</taxon>
        <taxon>Streptophyta</taxon>
        <taxon>Embryophyta</taxon>
        <taxon>Tracheophyta</taxon>
        <taxon>Spermatophyta</taxon>
        <taxon>Magnoliopsida</taxon>
        <taxon>Liliopsida</taxon>
        <taxon>Asparagales</taxon>
        <taxon>Orchidaceae</taxon>
        <taxon>Apostasioideae</taxon>
        <taxon>Apostasia</taxon>
    </lineage>
</organism>
<keyword evidence="6" id="KW-0333">Golgi apparatus</keyword>
<gene>
    <name evidence="10" type="ORF">AXF42_Ash003563</name>
</gene>
<dbReference type="InterPro" id="IPR025846">
    <property type="entry name" value="TBL_N"/>
</dbReference>
<evidence type="ECO:0000256" key="6">
    <source>
        <dbReference type="ARBA" id="ARBA00023034"/>
    </source>
</evidence>
<dbReference type="InterPro" id="IPR029962">
    <property type="entry name" value="TBL"/>
</dbReference>
<dbReference type="Pfam" id="PF13839">
    <property type="entry name" value="PC-Esterase"/>
    <property type="match status" value="1"/>
</dbReference>
<evidence type="ECO:0000256" key="5">
    <source>
        <dbReference type="ARBA" id="ARBA00022989"/>
    </source>
</evidence>
<comment type="similarity">
    <text evidence="2">Belongs to the PC-esterase family. TBL subfamily.</text>
</comment>
<dbReference type="EMBL" id="KZ451885">
    <property type="protein sequence ID" value="PKA66906.1"/>
    <property type="molecule type" value="Genomic_DNA"/>
</dbReference>
<evidence type="ECO:0000256" key="1">
    <source>
        <dbReference type="ARBA" id="ARBA00004323"/>
    </source>
</evidence>
<evidence type="ECO:0000313" key="10">
    <source>
        <dbReference type="EMBL" id="PKA66906.1"/>
    </source>
</evidence>
<dbReference type="Pfam" id="PF14416">
    <property type="entry name" value="PMR5N"/>
    <property type="match status" value="1"/>
</dbReference>
<feature type="domain" description="Trichome birefringence-like C-terminal" evidence="8">
    <location>
        <begin position="119"/>
        <end position="405"/>
    </location>
</feature>
<dbReference type="AlphaFoldDB" id="A0A2I0BGJ9"/>
<dbReference type="STRING" id="1088818.A0A2I0BGJ9"/>
<evidence type="ECO:0000256" key="3">
    <source>
        <dbReference type="ARBA" id="ARBA00022692"/>
    </source>
</evidence>
<evidence type="ECO:0000313" key="11">
    <source>
        <dbReference type="Proteomes" id="UP000236161"/>
    </source>
</evidence>
<evidence type="ECO:0000256" key="7">
    <source>
        <dbReference type="ARBA" id="ARBA00023136"/>
    </source>
</evidence>
<keyword evidence="4" id="KW-0735">Signal-anchor</keyword>
<name>A0A2I0BGJ9_9ASPA</name>
<comment type="subcellular location">
    <subcellularLocation>
        <location evidence="1">Golgi apparatus membrane</location>
        <topology evidence="1">Single-pass type II membrane protein</topology>
    </subcellularLocation>
</comment>
<feature type="domain" description="Trichome birefringence-like N-terminal" evidence="9">
    <location>
        <begin position="65"/>
        <end position="117"/>
    </location>
</feature>
<dbReference type="GO" id="GO:0000139">
    <property type="term" value="C:Golgi membrane"/>
    <property type="evidence" value="ECO:0007669"/>
    <property type="project" value="UniProtKB-SubCell"/>
</dbReference>
<keyword evidence="3" id="KW-0812">Transmembrane</keyword>
<keyword evidence="11" id="KW-1185">Reference proteome</keyword>
<dbReference type="InterPro" id="IPR026057">
    <property type="entry name" value="TBL_C"/>
</dbReference>
<dbReference type="Proteomes" id="UP000236161">
    <property type="component" value="Unassembled WGS sequence"/>
</dbReference>
<evidence type="ECO:0000259" key="8">
    <source>
        <dbReference type="Pfam" id="PF13839"/>
    </source>
</evidence>
<dbReference type="OrthoDB" id="630188at2759"/>
<dbReference type="GO" id="GO:1990538">
    <property type="term" value="F:xylan O-acetyltransferase activity"/>
    <property type="evidence" value="ECO:0007669"/>
    <property type="project" value="UniProtKB-ARBA"/>
</dbReference>
<keyword evidence="5" id="KW-1133">Transmembrane helix</keyword>
<evidence type="ECO:0000256" key="2">
    <source>
        <dbReference type="ARBA" id="ARBA00007727"/>
    </source>
</evidence>
<dbReference type="PANTHER" id="PTHR32285">
    <property type="entry name" value="PROTEIN TRICHOME BIREFRINGENCE-LIKE 9-RELATED"/>
    <property type="match status" value="1"/>
</dbReference>
<protein>
    <submittedName>
        <fullName evidence="10">Uncharacterized protein</fullName>
    </submittedName>
</protein>
<dbReference type="PANTHER" id="PTHR32285:SF7">
    <property type="entry name" value="PROTEIN TRICHOME BIREFRINGENCE-LIKE 3"/>
    <property type="match status" value="1"/>
</dbReference>
<evidence type="ECO:0000256" key="4">
    <source>
        <dbReference type="ARBA" id="ARBA00022968"/>
    </source>
</evidence>
<proteinExistence type="inferred from homology"/>
<reference evidence="10 11" key="1">
    <citation type="journal article" date="2017" name="Nature">
        <title>The Apostasia genome and the evolution of orchids.</title>
        <authorList>
            <person name="Zhang G.Q."/>
            <person name="Liu K.W."/>
            <person name="Li Z."/>
            <person name="Lohaus R."/>
            <person name="Hsiao Y.Y."/>
            <person name="Niu S.C."/>
            <person name="Wang J.Y."/>
            <person name="Lin Y.C."/>
            <person name="Xu Q."/>
            <person name="Chen L.J."/>
            <person name="Yoshida K."/>
            <person name="Fujiwara S."/>
            <person name="Wang Z.W."/>
            <person name="Zhang Y.Q."/>
            <person name="Mitsuda N."/>
            <person name="Wang M."/>
            <person name="Liu G.H."/>
            <person name="Pecoraro L."/>
            <person name="Huang H.X."/>
            <person name="Xiao X.J."/>
            <person name="Lin M."/>
            <person name="Wu X.Y."/>
            <person name="Wu W.L."/>
            <person name="Chen Y.Y."/>
            <person name="Chang S.B."/>
            <person name="Sakamoto S."/>
            <person name="Ohme-Takagi M."/>
            <person name="Yagi M."/>
            <person name="Zeng S.J."/>
            <person name="Shen C.Y."/>
            <person name="Yeh C.M."/>
            <person name="Luo Y.B."/>
            <person name="Tsai W.C."/>
            <person name="Van de Peer Y."/>
            <person name="Liu Z.J."/>
        </authorList>
    </citation>
    <scope>NUCLEOTIDE SEQUENCE [LARGE SCALE GENOMIC DNA]</scope>
    <source>
        <strain evidence="11">cv. Shenzhen</strain>
        <tissue evidence="10">Stem</tissue>
    </source>
</reference>
<accession>A0A2I0BGJ9</accession>